<gene>
    <name evidence="1" type="ORF">MNBD_NITROSPIRAE03-1450</name>
</gene>
<dbReference type="EMBL" id="UOGI01000071">
    <property type="protein sequence ID" value="VAX30242.1"/>
    <property type="molecule type" value="Genomic_DNA"/>
</dbReference>
<dbReference type="Pfam" id="PF02635">
    <property type="entry name" value="DsrE"/>
    <property type="match status" value="1"/>
</dbReference>
<protein>
    <submittedName>
        <fullName evidence="1">Uncharacterized protein</fullName>
    </submittedName>
</protein>
<evidence type="ECO:0000313" key="1">
    <source>
        <dbReference type="EMBL" id="VAX30242.1"/>
    </source>
</evidence>
<dbReference type="SUPFAM" id="SSF75169">
    <property type="entry name" value="DsrEFH-like"/>
    <property type="match status" value="1"/>
</dbReference>
<accession>A0A3B1CPJ9</accession>
<organism evidence="1">
    <name type="scientific">hydrothermal vent metagenome</name>
    <dbReference type="NCBI Taxonomy" id="652676"/>
    <lineage>
        <taxon>unclassified sequences</taxon>
        <taxon>metagenomes</taxon>
        <taxon>ecological metagenomes</taxon>
    </lineage>
</organism>
<reference evidence="1" key="1">
    <citation type="submission" date="2018-06" db="EMBL/GenBank/DDBJ databases">
        <authorList>
            <person name="Zhirakovskaya E."/>
        </authorList>
    </citation>
    <scope>NUCLEOTIDE SEQUENCE</scope>
</reference>
<name>A0A3B1CPJ9_9ZZZZ</name>
<dbReference type="AlphaFoldDB" id="A0A3B1CPJ9"/>
<proteinExistence type="predicted"/>
<dbReference type="Gene3D" id="3.40.1260.10">
    <property type="entry name" value="DsrEFH-like"/>
    <property type="match status" value="1"/>
</dbReference>
<sequence>MGDISIILRRPPYGTVDASEAIRHALGGVVEDIAVKLILVDGGVNAARRNQDTSDTEYMNAGEGIRDCIDMGVDVYADKLSLKDSYLEANEIEEGVIIASSSEIAELVKESDTTIIF</sequence>
<dbReference type="InterPro" id="IPR003787">
    <property type="entry name" value="Sulphur_relay_DsrE/F-like"/>
</dbReference>
<dbReference type="InterPro" id="IPR027396">
    <property type="entry name" value="DsrEFH-like"/>
</dbReference>